<feature type="domain" description="Transglutaminase-like" evidence="1">
    <location>
        <begin position="158"/>
        <end position="218"/>
    </location>
</feature>
<dbReference type="PANTHER" id="PTHR33490:SF12">
    <property type="entry name" value="BLL5557 PROTEIN"/>
    <property type="match status" value="1"/>
</dbReference>
<dbReference type="SUPFAM" id="SSF54001">
    <property type="entry name" value="Cysteine proteinases"/>
    <property type="match status" value="1"/>
</dbReference>
<comment type="caution">
    <text evidence="2">The sequence shown here is derived from an EMBL/GenBank/DDBJ whole genome shotgun (WGS) entry which is preliminary data.</text>
</comment>
<evidence type="ECO:0000259" key="1">
    <source>
        <dbReference type="SMART" id="SM00460"/>
    </source>
</evidence>
<evidence type="ECO:0000313" key="2">
    <source>
        <dbReference type="EMBL" id="RIJ25835.1"/>
    </source>
</evidence>
<keyword evidence="3" id="KW-1185">Reference proteome</keyword>
<dbReference type="EMBL" id="QWGB01000004">
    <property type="protein sequence ID" value="RIJ25835.1"/>
    <property type="molecule type" value="Genomic_DNA"/>
</dbReference>
<dbReference type="AlphaFoldDB" id="A0A399R6P1"/>
<dbReference type="Proteomes" id="UP000265431">
    <property type="component" value="Unassembled WGS sequence"/>
</dbReference>
<dbReference type="Pfam" id="PF01841">
    <property type="entry name" value="Transglut_core"/>
    <property type="match status" value="1"/>
</dbReference>
<gene>
    <name evidence="2" type="ORF">D1224_01560</name>
</gene>
<dbReference type="RefSeq" id="WP_119378187.1">
    <property type="nucleotide sequence ID" value="NZ_QWGB01000004.1"/>
</dbReference>
<dbReference type="InterPro" id="IPR002931">
    <property type="entry name" value="Transglutaminase-like"/>
</dbReference>
<reference evidence="2 3" key="1">
    <citation type="submission" date="2018-08" db="EMBL/GenBank/DDBJ databases">
        <title>Henriciella mobilis sp. nov., isolated from seawater.</title>
        <authorList>
            <person name="Cheng H."/>
            <person name="Wu Y.-H."/>
            <person name="Xu X.-W."/>
            <person name="Guo L.-L."/>
        </authorList>
    </citation>
    <scope>NUCLEOTIDE SEQUENCE [LARGE SCALE GENOMIC DNA]</scope>
    <source>
        <strain evidence="2 3">CCUG66934</strain>
    </source>
</reference>
<dbReference type="Gene3D" id="3.10.620.30">
    <property type="match status" value="1"/>
</dbReference>
<protein>
    <submittedName>
        <fullName evidence="2">Transglutaminase family protein</fullName>
    </submittedName>
</protein>
<evidence type="ECO:0000313" key="3">
    <source>
        <dbReference type="Proteomes" id="UP000265431"/>
    </source>
</evidence>
<organism evidence="2 3">
    <name type="scientific">Henriciella barbarensis</name>
    <dbReference type="NCBI Taxonomy" id="86342"/>
    <lineage>
        <taxon>Bacteria</taxon>
        <taxon>Pseudomonadati</taxon>
        <taxon>Pseudomonadota</taxon>
        <taxon>Alphaproteobacteria</taxon>
        <taxon>Hyphomonadales</taxon>
        <taxon>Hyphomonadaceae</taxon>
        <taxon>Henriciella</taxon>
    </lineage>
</organism>
<dbReference type="PANTHER" id="PTHR33490">
    <property type="entry name" value="BLR5614 PROTEIN-RELATED"/>
    <property type="match status" value="1"/>
</dbReference>
<accession>A0A399R6P1</accession>
<dbReference type="InterPro" id="IPR038765">
    <property type="entry name" value="Papain-like_cys_pep_sf"/>
</dbReference>
<sequence>MRIQIDARLDYNFPQPADVLLALKARPLADQTIVSDSLDIQGDADLGFLVDADEADTRCWMAAAGPVSIHYKATVDVSRGPVQIAGKYVPPRVQLPADVITYLMPSHYCCGADVEAFARNELSDVQGGDQVLKMAEWIFNNFQYVPGASDADTTAADTFAARQGVCRDYAHVLISFCRAVGIPARMVSAYAPGLNPPDFHAIVDVWLDGQWHLVDPTRMAPTEKLVRIICGRDAADISFMTIFGEAELISQSVSAFEAPEEVKAA</sequence>
<dbReference type="OrthoDB" id="5438043at2"/>
<proteinExistence type="predicted"/>
<dbReference type="Gene3D" id="2.60.40.2250">
    <property type="match status" value="1"/>
</dbReference>
<name>A0A399R6P1_9PROT</name>
<dbReference type="SMART" id="SM00460">
    <property type="entry name" value="TGc"/>
    <property type="match status" value="1"/>
</dbReference>